<keyword evidence="1 4" id="KW-0812">Transmembrane</keyword>
<dbReference type="InterPro" id="IPR036259">
    <property type="entry name" value="MFS_trans_sf"/>
</dbReference>
<reference evidence="7" key="1">
    <citation type="journal article" date="2019" name="Int. J. Syst. Evol. Microbiol.">
        <title>The Global Catalogue of Microorganisms (GCM) 10K type strain sequencing project: providing services to taxonomists for standard genome sequencing and annotation.</title>
        <authorList>
            <consortium name="The Broad Institute Genomics Platform"/>
            <consortium name="The Broad Institute Genome Sequencing Center for Infectious Disease"/>
            <person name="Wu L."/>
            <person name="Ma J."/>
        </authorList>
    </citation>
    <scope>NUCLEOTIDE SEQUENCE [LARGE SCALE GENOMIC DNA]</scope>
    <source>
        <strain evidence="7">KCTC 52640</strain>
    </source>
</reference>
<dbReference type="PROSITE" id="PS50850">
    <property type="entry name" value="MFS"/>
    <property type="match status" value="1"/>
</dbReference>
<dbReference type="InterPro" id="IPR052952">
    <property type="entry name" value="MFS-Transporter"/>
</dbReference>
<gene>
    <name evidence="6" type="ORF">ACFOSU_09920</name>
</gene>
<protein>
    <submittedName>
        <fullName evidence="6">MFS transporter</fullName>
    </submittedName>
</protein>
<accession>A0ABV7EQP8</accession>
<dbReference type="Pfam" id="PF07690">
    <property type="entry name" value="MFS_1"/>
    <property type="match status" value="1"/>
</dbReference>
<dbReference type="RefSeq" id="WP_380688974.1">
    <property type="nucleotide sequence ID" value="NZ_JBHRSS010000003.1"/>
</dbReference>
<dbReference type="SUPFAM" id="SSF103473">
    <property type="entry name" value="MFS general substrate transporter"/>
    <property type="match status" value="1"/>
</dbReference>
<feature type="transmembrane region" description="Helical" evidence="4">
    <location>
        <begin position="143"/>
        <end position="163"/>
    </location>
</feature>
<feature type="transmembrane region" description="Helical" evidence="4">
    <location>
        <begin position="374"/>
        <end position="393"/>
    </location>
</feature>
<keyword evidence="3 4" id="KW-0472">Membrane</keyword>
<dbReference type="EMBL" id="JBHRSS010000003">
    <property type="protein sequence ID" value="MFC3104211.1"/>
    <property type="molecule type" value="Genomic_DNA"/>
</dbReference>
<comment type="caution">
    <text evidence="6">The sequence shown here is derived from an EMBL/GenBank/DDBJ whole genome shotgun (WGS) entry which is preliminary data.</text>
</comment>
<evidence type="ECO:0000256" key="3">
    <source>
        <dbReference type="ARBA" id="ARBA00023136"/>
    </source>
</evidence>
<feature type="transmembrane region" description="Helical" evidence="4">
    <location>
        <begin position="345"/>
        <end position="368"/>
    </location>
</feature>
<dbReference type="PANTHER" id="PTHR23527:SF1">
    <property type="entry name" value="BLL3282 PROTEIN"/>
    <property type="match status" value="1"/>
</dbReference>
<feature type="transmembrane region" description="Helical" evidence="4">
    <location>
        <begin position="247"/>
        <end position="264"/>
    </location>
</feature>
<evidence type="ECO:0000313" key="6">
    <source>
        <dbReference type="EMBL" id="MFC3104211.1"/>
    </source>
</evidence>
<proteinExistence type="predicted"/>
<organism evidence="6 7">
    <name type="scientific">Salinisphaera aquimarina</name>
    <dbReference type="NCBI Taxonomy" id="2094031"/>
    <lineage>
        <taxon>Bacteria</taxon>
        <taxon>Pseudomonadati</taxon>
        <taxon>Pseudomonadota</taxon>
        <taxon>Gammaproteobacteria</taxon>
        <taxon>Salinisphaerales</taxon>
        <taxon>Salinisphaeraceae</taxon>
        <taxon>Salinisphaera</taxon>
    </lineage>
</organism>
<dbReference type="InterPro" id="IPR011701">
    <property type="entry name" value="MFS"/>
</dbReference>
<dbReference type="Gene3D" id="1.20.1250.20">
    <property type="entry name" value="MFS general substrate transporter like domains"/>
    <property type="match status" value="2"/>
</dbReference>
<dbReference type="Proteomes" id="UP001595462">
    <property type="component" value="Unassembled WGS sequence"/>
</dbReference>
<evidence type="ECO:0000313" key="7">
    <source>
        <dbReference type="Proteomes" id="UP001595462"/>
    </source>
</evidence>
<feature type="transmembrane region" description="Helical" evidence="4">
    <location>
        <begin position="285"/>
        <end position="304"/>
    </location>
</feature>
<sequence length="406" mass="41729">MAAIEGPADGLAKTLGFATAIQIIATAAALSLTAIVPLVVADVGLDVHFVGFQISLIYLAATLASAGAGGAIERLGALRVEQLCLFTFGCGLLCFATARVEGFVAGSLIVGIGYGWQNPAASQLLASVVNARTRNLVYSVKQAGVPLGGVIASLAIPALAVFIDWRLVLVLASIVPFAALAALRYYSHADDARRVGAGTARRSGFFIDQKILWADPRLAGLALIGFFYSVVQLSLSAFAVTTLVEDGAWPLVTAGAVAAAMQFAGAGGRIGWGWVADRIGGGMRVLALLGLLGGLGSLALYLAIDMAGWVQLLLFIWLGAVWLGWNGVLLAEVAHQAPVSQVGQATGAVLVYVFGGVIIGPAGFALVAAGLTSFSATFAVYSLCGFLGALAALRLDFSARPKEIEH</sequence>
<name>A0ABV7EQP8_9GAMM</name>
<keyword evidence="2 4" id="KW-1133">Transmembrane helix</keyword>
<keyword evidence="7" id="KW-1185">Reference proteome</keyword>
<feature type="transmembrane region" description="Helical" evidence="4">
    <location>
        <begin position="20"/>
        <end position="40"/>
    </location>
</feature>
<feature type="transmembrane region" description="Helical" evidence="4">
    <location>
        <begin position="218"/>
        <end position="241"/>
    </location>
</feature>
<feature type="transmembrane region" description="Helical" evidence="4">
    <location>
        <begin position="52"/>
        <end position="72"/>
    </location>
</feature>
<feature type="transmembrane region" description="Helical" evidence="4">
    <location>
        <begin position="169"/>
        <end position="186"/>
    </location>
</feature>
<evidence type="ECO:0000256" key="4">
    <source>
        <dbReference type="SAM" id="Phobius"/>
    </source>
</evidence>
<dbReference type="PANTHER" id="PTHR23527">
    <property type="entry name" value="BLL3282 PROTEIN"/>
    <property type="match status" value="1"/>
</dbReference>
<evidence type="ECO:0000256" key="1">
    <source>
        <dbReference type="ARBA" id="ARBA00022692"/>
    </source>
</evidence>
<evidence type="ECO:0000259" key="5">
    <source>
        <dbReference type="PROSITE" id="PS50850"/>
    </source>
</evidence>
<feature type="domain" description="Major facilitator superfamily (MFS) profile" evidence="5">
    <location>
        <begin position="1"/>
        <end position="400"/>
    </location>
</feature>
<evidence type="ECO:0000256" key="2">
    <source>
        <dbReference type="ARBA" id="ARBA00022989"/>
    </source>
</evidence>
<dbReference type="InterPro" id="IPR020846">
    <property type="entry name" value="MFS_dom"/>
</dbReference>
<feature type="transmembrane region" description="Helical" evidence="4">
    <location>
        <begin position="310"/>
        <end position="333"/>
    </location>
</feature>